<dbReference type="OrthoDB" id="5330842at2759"/>
<reference evidence="1 2" key="1">
    <citation type="submission" date="2018-06" db="EMBL/GenBank/DDBJ databases">
        <title>Comparative genomics reveals the genomic features of Rhizophagus irregularis, R. cerebriforme, R. diaphanum and Gigaspora rosea, and their symbiotic lifestyle signature.</title>
        <authorList>
            <person name="Morin E."/>
            <person name="San Clemente H."/>
            <person name="Chen E.C.H."/>
            <person name="De La Providencia I."/>
            <person name="Hainaut M."/>
            <person name="Kuo A."/>
            <person name="Kohler A."/>
            <person name="Murat C."/>
            <person name="Tang N."/>
            <person name="Roy S."/>
            <person name="Loubradou J."/>
            <person name="Henrissat B."/>
            <person name="Grigoriev I.V."/>
            <person name="Corradi N."/>
            <person name="Roux C."/>
            <person name="Martin F.M."/>
        </authorList>
    </citation>
    <scope>NUCLEOTIDE SEQUENCE [LARGE SCALE GENOMIC DNA]</scope>
    <source>
        <strain evidence="1 2">DAOM 227022</strain>
    </source>
</reference>
<evidence type="ECO:0000313" key="1">
    <source>
        <dbReference type="EMBL" id="RIA97222.1"/>
    </source>
</evidence>
<dbReference type="EMBL" id="QKYT01000032">
    <property type="protein sequence ID" value="RIA97222.1"/>
    <property type="molecule type" value="Genomic_DNA"/>
</dbReference>
<gene>
    <name evidence="1" type="ORF">C1645_814294</name>
</gene>
<name>A0A397TH20_9GLOM</name>
<evidence type="ECO:0000313" key="2">
    <source>
        <dbReference type="Proteomes" id="UP000265703"/>
    </source>
</evidence>
<accession>A0A397TH20</accession>
<protein>
    <submittedName>
        <fullName evidence="1">Uncharacterized protein</fullName>
    </submittedName>
</protein>
<proteinExistence type="predicted"/>
<organism evidence="1 2">
    <name type="scientific">Glomus cerebriforme</name>
    <dbReference type="NCBI Taxonomy" id="658196"/>
    <lineage>
        <taxon>Eukaryota</taxon>
        <taxon>Fungi</taxon>
        <taxon>Fungi incertae sedis</taxon>
        <taxon>Mucoromycota</taxon>
        <taxon>Glomeromycotina</taxon>
        <taxon>Glomeromycetes</taxon>
        <taxon>Glomerales</taxon>
        <taxon>Glomeraceae</taxon>
        <taxon>Glomus</taxon>
    </lineage>
</organism>
<keyword evidence="2" id="KW-1185">Reference proteome</keyword>
<comment type="caution">
    <text evidence="1">The sequence shown here is derived from an EMBL/GenBank/DDBJ whole genome shotgun (WGS) entry which is preliminary data.</text>
</comment>
<sequence length="293" mass="33611">MSIPSSQSTVILMSPASSPLIITSALNLIPDEKLKWPKAIRSLVEIEVVKNYLPPTITSAVKEYVMLELGLGELTCELKRKEVANIKYKVHGPAETHLVRNLNLKLDISESISYLTEQEYRIKNYCVSQRFTRVTSTNSLESFHSKLKKITSSSHGLIGVAYKVINIDCKKRSEAESASFDFRIKRIFTYSVDDDILKEIQKFPFPFQQLIIKKACAVMNRLEKGKKYVQTEQQKNVENRRIAVGELTERMCNRYWRVEEMGNTDKTQSFISMLETSVNLIISHFDDNSNEKT</sequence>
<dbReference type="Proteomes" id="UP000265703">
    <property type="component" value="Unassembled WGS sequence"/>
</dbReference>
<dbReference type="AlphaFoldDB" id="A0A397TH20"/>